<dbReference type="Proteomes" id="UP000596248">
    <property type="component" value="Chromosome"/>
</dbReference>
<dbReference type="EMBL" id="CP069127">
    <property type="protein sequence ID" value="QRG65328.1"/>
    <property type="molecule type" value="Genomic_DNA"/>
</dbReference>
<dbReference type="SUPFAM" id="SSF109854">
    <property type="entry name" value="DinB/YfiT-like putative metalloenzymes"/>
    <property type="match status" value="1"/>
</dbReference>
<feature type="domain" description="DinB-like" evidence="1">
    <location>
        <begin position="12"/>
        <end position="146"/>
    </location>
</feature>
<gene>
    <name evidence="2" type="ORF">JNE38_17000</name>
</gene>
<reference evidence="2 3" key="1">
    <citation type="submission" date="2021-01" db="EMBL/GenBank/DDBJ databases">
        <title>Identification of strong promoters based on the transcriptome of Brevibacillus choshinensis.</title>
        <authorList>
            <person name="Yao D."/>
            <person name="Zhang K."/>
            <person name="Wu J."/>
        </authorList>
    </citation>
    <scope>NUCLEOTIDE SEQUENCE [LARGE SCALE GENOMIC DNA]</scope>
    <source>
        <strain evidence="2 3">HPD31-SP3</strain>
    </source>
</reference>
<dbReference type="InterPro" id="IPR034660">
    <property type="entry name" value="DinB/YfiT-like"/>
</dbReference>
<accession>A0ABX7FGL2</accession>
<dbReference type="Pfam" id="PF12867">
    <property type="entry name" value="DinB_2"/>
    <property type="match status" value="1"/>
</dbReference>
<dbReference type="InterPro" id="IPR024775">
    <property type="entry name" value="DinB-like"/>
</dbReference>
<sequence length="161" mass="17955">MSQSMIRTAVSVRQLVLHQIQSIPEDLFDKQPPQFANTIRWNVGHIAVGLDYFLSLGLPVSSSSPDHFAAFFQSGTKPSDWTATPPSKEELVQCLSAQLANLSELPPALLEHNLESPIEMGPLRFETAGEVFNFAFIHETMHFSTITSLLKVLQYENEKGK</sequence>
<evidence type="ECO:0000313" key="3">
    <source>
        <dbReference type="Proteomes" id="UP000596248"/>
    </source>
</evidence>
<proteinExistence type="predicted"/>
<evidence type="ECO:0000313" key="2">
    <source>
        <dbReference type="EMBL" id="QRG65328.1"/>
    </source>
</evidence>
<evidence type="ECO:0000259" key="1">
    <source>
        <dbReference type="Pfam" id="PF12867"/>
    </source>
</evidence>
<name>A0ABX7FGL2_BRECH</name>
<organism evidence="2 3">
    <name type="scientific">Brevibacillus choshinensis</name>
    <dbReference type="NCBI Taxonomy" id="54911"/>
    <lineage>
        <taxon>Bacteria</taxon>
        <taxon>Bacillati</taxon>
        <taxon>Bacillota</taxon>
        <taxon>Bacilli</taxon>
        <taxon>Bacillales</taxon>
        <taxon>Paenibacillaceae</taxon>
        <taxon>Brevibacillus</taxon>
    </lineage>
</organism>
<protein>
    <submittedName>
        <fullName evidence="2">DinB family protein</fullName>
    </submittedName>
</protein>
<keyword evidence="3" id="KW-1185">Reference proteome</keyword>
<dbReference type="Gene3D" id="1.20.120.450">
    <property type="entry name" value="dinb family like domain"/>
    <property type="match status" value="1"/>
</dbReference>
<dbReference type="RefSeq" id="WP_203254846.1">
    <property type="nucleotide sequence ID" value="NZ_CP069127.1"/>
</dbReference>